<name>A0A5C6U126_9BURK</name>
<organism evidence="1 2">
    <name type="scientific">Piscinibacter aquaticus</name>
    <dbReference type="NCBI Taxonomy" id="392597"/>
    <lineage>
        <taxon>Bacteria</taxon>
        <taxon>Pseudomonadati</taxon>
        <taxon>Pseudomonadota</taxon>
        <taxon>Betaproteobacteria</taxon>
        <taxon>Burkholderiales</taxon>
        <taxon>Sphaerotilaceae</taxon>
        <taxon>Piscinibacter</taxon>
    </lineage>
</organism>
<proteinExistence type="predicted"/>
<keyword evidence="1" id="KW-0969">Cilium</keyword>
<dbReference type="EMBL" id="VOPW01000001">
    <property type="protein sequence ID" value="TXC66577.1"/>
    <property type="molecule type" value="Genomic_DNA"/>
</dbReference>
<keyword evidence="1" id="KW-0282">Flagellum</keyword>
<comment type="caution">
    <text evidence="1">The sequence shown here is derived from an EMBL/GenBank/DDBJ whole genome shotgun (WGS) entry which is preliminary data.</text>
</comment>
<reference evidence="1 2" key="1">
    <citation type="submission" date="2019-08" db="EMBL/GenBank/DDBJ databases">
        <authorList>
            <person name="Khan S.A."/>
            <person name="Jeon C.O."/>
            <person name="Jeong S.E."/>
        </authorList>
    </citation>
    <scope>NUCLEOTIDE SEQUENCE [LARGE SCALE GENOMIC DNA]</scope>
    <source>
        <strain evidence="2">IMCC1728</strain>
    </source>
</reference>
<keyword evidence="2" id="KW-1185">Reference proteome</keyword>
<accession>A0A5C6U126</accession>
<sequence>MSPISSTALSGLNAASLQLQGSAHNIANTQTPGFRRQLVQQSAEPAGGVRASIETSPVPGEALAEDIVNQMAAGVVYRANVQTLRTERSMTGSLLDVLA</sequence>
<dbReference type="AlphaFoldDB" id="A0A5C6U126"/>
<keyword evidence="1" id="KW-0966">Cell projection</keyword>
<dbReference type="Proteomes" id="UP000321832">
    <property type="component" value="Unassembled WGS sequence"/>
</dbReference>
<evidence type="ECO:0000313" key="2">
    <source>
        <dbReference type="Proteomes" id="UP000321832"/>
    </source>
</evidence>
<gene>
    <name evidence="1" type="ORF">FSC37_14285</name>
</gene>
<protein>
    <submittedName>
        <fullName evidence="1">Flagellar basal body rod protein</fullName>
    </submittedName>
</protein>
<evidence type="ECO:0000313" key="1">
    <source>
        <dbReference type="EMBL" id="TXC66577.1"/>
    </source>
</evidence>